<organism evidence="1">
    <name type="scientific">marine metagenome</name>
    <dbReference type="NCBI Taxonomy" id="408172"/>
    <lineage>
        <taxon>unclassified sequences</taxon>
        <taxon>metagenomes</taxon>
        <taxon>ecological metagenomes</taxon>
    </lineage>
</organism>
<dbReference type="EMBL" id="UINC01042642">
    <property type="protein sequence ID" value="SVB45550.1"/>
    <property type="molecule type" value="Genomic_DNA"/>
</dbReference>
<accession>A0A382E4I4</accession>
<proteinExistence type="predicted"/>
<evidence type="ECO:0000313" key="1">
    <source>
        <dbReference type="EMBL" id="SVB45550.1"/>
    </source>
</evidence>
<gene>
    <name evidence="1" type="ORF">METZ01_LOCUS198404</name>
</gene>
<protein>
    <submittedName>
        <fullName evidence="1">Uncharacterized protein</fullName>
    </submittedName>
</protein>
<name>A0A382E4I4_9ZZZZ</name>
<dbReference type="AlphaFoldDB" id="A0A382E4I4"/>
<sequence>MAALQEVTDTDFATEVLQGGPAAVKLWAEW</sequence>
<reference evidence="1" key="1">
    <citation type="submission" date="2018-05" db="EMBL/GenBank/DDBJ databases">
        <authorList>
            <person name="Lanie J.A."/>
            <person name="Ng W.-L."/>
            <person name="Kazmierczak K.M."/>
            <person name="Andrzejewski T.M."/>
            <person name="Davidsen T.M."/>
            <person name="Wayne K.J."/>
            <person name="Tettelin H."/>
            <person name="Glass J.I."/>
            <person name="Rusch D."/>
            <person name="Podicherti R."/>
            <person name="Tsui H.-C.T."/>
            <person name="Winkler M.E."/>
        </authorList>
    </citation>
    <scope>NUCLEOTIDE SEQUENCE</scope>
</reference>